<dbReference type="PANTHER" id="PTHR34404">
    <property type="entry name" value="REGULATORY PROTEIN, FMDB FAMILY"/>
    <property type="match status" value="1"/>
</dbReference>
<proteinExistence type="predicted"/>
<dbReference type="Proteomes" id="UP000754644">
    <property type="component" value="Unassembled WGS sequence"/>
</dbReference>
<feature type="compositionally biased region" description="Low complexity" evidence="1">
    <location>
        <begin position="100"/>
        <end position="133"/>
    </location>
</feature>
<feature type="domain" description="Putative regulatory protein FmdB zinc ribbon" evidence="2">
    <location>
        <begin position="1"/>
        <end position="42"/>
    </location>
</feature>
<sequence>MPIYEYQCEECQNRIEKLMKLSDEAPVICPKCSKPALKKMVSAAAFRLKGSGWYETDFKTGSKKNVLHGGASSDSSSGNSGSGSSGSSGSGSSGSGSSGSGTSEKSSSGSKSSGSDSSSGTSPSSSSSKPSSS</sequence>
<dbReference type="NCBIfam" id="TIGR02605">
    <property type="entry name" value="CxxC_CxxC_SSSS"/>
    <property type="match status" value="1"/>
</dbReference>
<name>A0A973A992_9GAMM</name>
<evidence type="ECO:0000313" key="4">
    <source>
        <dbReference type="Proteomes" id="UP000754644"/>
    </source>
</evidence>
<gene>
    <name evidence="3" type="ORF">HQ497_07570</name>
</gene>
<dbReference type="Pfam" id="PF09723">
    <property type="entry name" value="Zn_ribbon_8"/>
    <property type="match status" value="1"/>
</dbReference>
<dbReference type="InterPro" id="IPR013429">
    <property type="entry name" value="Regulatory_FmdB_Zinc_ribbon"/>
</dbReference>
<feature type="compositionally biased region" description="Gly residues" evidence="1">
    <location>
        <begin position="80"/>
        <end position="99"/>
    </location>
</feature>
<reference evidence="3" key="1">
    <citation type="submission" date="2020-05" db="EMBL/GenBank/DDBJ databases">
        <title>Sulfur intermediates as new biogeochemical hubs in an aquatic model microbial ecosystem.</title>
        <authorList>
            <person name="Vigneron A."/>
        </authorList>
    </citation>
    <scope>NUCLEOTIDE SEQUENCE</scope>
    <source>
        <strain evidence="3">Bin.250</strain>
    </source>
</reference>
<dbReference type="EMBL" id="JABMOJ010000283">
    <property type="protein sequence ID" value="NQV65207.1"/>
    <property type="molecule type" value="Genomic_DNA"/>
</dbReference>
<accession>A0A973A992</accession>
<evidence type="ECO:0000256" key="1">
    <source>
        <dbReference type="SAM" id="MobiDB-lite"/>
    </source>
</evidence>
<protein>
    <submittedName>
        <fullName evidence="3">Zinc ribbon domain-containing protein</fullName>
    </submittedName>
</protein>
<dbReference type="PANTHER" id="PTHR34404:SF2">
    <property type="entry name" value="CONSERVED SERINE RICH PROTEIN"/>
    <property type="match status" value="1"/>
</dbReference>
<dbReference type="AlphaFoldDB" id="A0A973A992"/>
<dbReference type="SMART" id="SM00834">
    <property type="entry name" value="CxxC_CXXC_SSSS"/>
    <property type="match status" value="1"/>
</dbReference>
<evidence type="ECO:0000313" key="3">
    <source>
        <dbReference type="EMBL" id="NQV65207.1"/>
    </source>
</evidence>
<organism evidence="3 4">
    <name type="scientific">SAR86 cluster bacterium</name>
    <dbReference type="NCBI Taxonomy" id="2030880"/>
    <lineage>
        <taxon>Bacteria</taxon>
        <taxon>Pseudomonadati</taxon>
        <taxon>Pseudomonadota</taxon>
        <taxon>Gammaproteobacteria</taxon>
        <taxon>SAR86 cluster</taxon>
    </lineage>
</organism>
<comment type="caution">
    <text evidence="3">The sequence shown here is derived from an EMBL/GenBank/DDBJ whole genome shotgun (WGS) entry which is preliminary data.</text>
</comment>
<feature type="compositionally biased region" description="Low complexity" evidence="1">
    <location>
        <begin position="69"/>
        <end position="79"/>
    </location>
</feature>
<feature type="region of interest" description="Disordered" evidence="1">
    <location>
        <begin position="59"/>
        <end position="133"/>
    </location>
</feature>
<evidence type="ECO:0000259" key="2">
    <source>
        <dbReference type="SMART" id="SM00834"/>
    </source>
</evidence>